<evidence type="ECO:0000313" key="1">
    <source>
        <dbReference type="EMBL" id="CAA6674274.1"/>
    </source>
</evidence>
<comment type="caution">
    <text evidence="1">The sequence shown here is derived from an EMBL/GenBank/DDBJ whole genome shotgun (WGS) entry which is preliminary data.</text>
</comment>
<evidence type="ECO:0000313" key="2">
    <source>
        <dbReference type="Proteomes" id="UP001189122"/>
    </source>
</evidence>
<gene>
    <name evidence="1" type="ORF">SI7747_UN020632</name>
</gene>
<dbReference type="Proteomes" id="UP001189122">
    <property type="component" value="Unassembled WGS sequence"/>
</dbReference>
<protein>
    <submittedName>
        <fullName evidence="1">Uncharacterized protein</fullName>
    </submittedName>
</protein>
<dbReference type="EMBL" id="CACRZD030000092">
    <property type="protein sequence ID" value="CAA6674274.1"/>
    <property type="molecule type" value="Genomic_DNA"/>
</dbReference>
<proteinExistence type="predicted"/>
<accession>A0ABN7EB15</accession>
<reference evidence="2" key="1">
    <citation type="journal article" date="2020" name="Sci. Rep.">
        <title>Chromosome-scale genome assembly for the duckweed Spirodela intermedia, integrating cytogenetic maps, PacBio and Oxford Nanopore libraries.</title>
        <authorList>
            <person name="Hoang P.T.N."/>
            <person name="Fiebig A."/>
            <person name="Novak P."/>
            <person name="Macas J."/>
            <person name="Cao H.X."/>
            <person name="Stepanenko A."/>
            <person name="Chen G."/>
            <person name="Borisjuk N."/>
            <person name="Scholz U."/>
            <person name="Schubert I."/>
        </authorList>
    </citation>
    <scope>NUCLEOTIDE SEQUENCE [LARGE SCALE GENOMIC DNA]</scope>
</reference>
<name>A0ABN7EB15_SPIIN</name>
<keyword evidence="2" id="KW-1185">Reference proteome</keyword>
<organism evidence="1 2">
    <name type="scientific">Spirodela intermedia</name>
    <name type="common">Intermediate duckweed</name>
    <dbReference type="NCBI Taxonomy" id="51605"/>
    <lineage>
        <taxon>Eukaryota</taxon>
        <taxon>Viridiplantae</taxon>
        <taxon>Streptophyta</taxon>
        <taxon>Embryophyta</taxon>
        <taxon>Tracheophyta</taxon>
        <taxon>Spermatophyta</taxon>
        <taxon>Magnoliopsida</taxon>
        <taxon>Liliopsida</taxon>
        <taxon>Araceae</taxon>
        <taxon>Lemnoideae</taxon>
        <taxon>Spirodela</taxon>
    </lineage>
</organism>
<sequence length="42" mass="5114">MEATYPLFIKKKEEKEGRNIVQTSKISHRKRKCKINIFLDEY</sequence>